<gene>
    <name evidence="2" type="ORF">Pla123a_07110</name>
</gene>
<name>A0A5C5ZEV8_9BACT</name>
<comment type="caution">
    <text evidence="2">The sequence shown here is derived from an EMBL/GenBank/DDBJ whole genome shotgun (WGS) entry which is preliminary data.</text>
</comment>
<keyword evidence="1" id="KW-0732">Signal</keyword>
<protein>
    <submittedName>
        <fullName evidence="2">Uncharacterized protein</fullName>
    </submittedName>
</protein>
<feature type="signal peptide" evidence="1">
    <location>
        <begin position="1"/>
        <end position="24"/>
    </location>
</feature>
<accession>A0A5C5ZEV8</accession>
<evidence type="ECO:0000313" key="2">
    <source>
        <dbReference type="EMBL" id="TWT85904.1"/>
    </source>
</evidence>
<dbReference type="EMBL" id="SJPO01000001">
    <property type="protein sequence ID" value="TWT85904.1"/>
    <property type="molecule type" value="Genomic_DNA"/>
</dbReference>
<dbReference type="Proteomes" id="UP000318478">
    <property type="component" value="Unassembled WGS sequence"/>
</dbReference>
<reference evidence="2 3" key="1">
    <citation type="submission" date="2019-02" db="EMBL/GenBank/DDBJ databases">
        <title>Deep-cultivation of Planctomycetes and their phenomic and genomic characterization uncovers novel biology.</title>
        <authorList>
            <person name="Wiegand S."/>
            <person name="Jogler M."/>
            <person name="Boedeker C."/>
            <person name="Pinto D."/>
            <person name="Vollmers J."/>
            <person name="Rivas-Marin E."/>
            <person name="Kohn T."/>
            <person name="Peeters S.H."/>
            <person name="Heuer A."/>
            <person name="Rast P."/>
            <person name="Oberbeckmann S."/>
            <person name="Bunk B."/>
            <person name="Jeske O."/>
            <person name="Meyerdierks A."/>
            <person name="Storesund J.E."/>
            <person name="Kallscheuer N."/>
            <person name="Luecker S."/>
            <person name="Lage O.M."/>
            <person name="Pohl T."/>
            <person name="Merkel B.J."/>
            <person name="Hornburger P."/>
            <person name="Mueller R.-W."/>
            <person name="Bruemmer F."/>
            <person name="Labrenz M."/>
            <person name="Spormann A.M."/>
            <person name="Op Den Camp H."/>
            <person name="Overmann J."/>
            <person name="Amann R."/>
            <person name="Jetten M.S.M."/>
            <person name="Mascher T."/>
            <person name="Medema M.H."/>
            <person name="Devos D.P."/>
            <person name="Kaster A.-K."/>
            <person name="Ovreas L."/>
            <person name="Rohde M."/>
            <person name="Galperin M.Y."/>
            <person name="Jogler C."/>
        </authorList>
    </citation>
    <scope>NUCLEOTIDE SEQUENCE [LARGE SCALE GENOMIC DNA]</scope>
    <source>
        <strain evidence="2 3">Pla123a</strain>
    </source>
</reference>
<sequence precursor="true">MQKTLLAALTTAIGLTVCCSDASAQIGGQSVPRYQPATPTTSPYLNLLRPNGGALTNYFSLVRPQQRQIEFNRQVQDFARRQTLENAEIEQRFLQPQTPVTGTAAGFMVPSASGTYQNYSHFYPAPQITRQRRR</sequence>
<dbReference type="AlphaFoldDB" id="A0A5C5ZEV8"/>
<proteinExistence type="predicted"/>
<organism evidence="2 3">
    <name type="scientific">Posidoniimonas polymericola</name>
    <dbReference type="NCBI Taxonomy" id="2528002"/>
    <lineage>
        <taxon>Bacteria</taxon>
        <taxon>Pseudomonadati</taxon>
        <taxon>Planctomycetota</taxon>
        <taxon>Planctomycetia</taxon>
        <taxon>Pirellulales</taxon>
        <taxon>Lacipirellulaceae</taxon>
        <taxon>Posidoniimonas</taxon>
    </lineage>
</organism>
<evidence type="ECO:0000313" key="3">
    <source>
        <dbReference type="Proteomes" id="UP000318478"/>
    </source>
</evidence>
<evidence type="ECO:0000256" key="1">
    <source>
        <dbReference type="SAM" id="SignalP"/>
    </source>
</evidence>
<feature type="chain" id="PRO_5023107804" evidence="1">
    <location>
        <begin position="25"/>
        <end position="134"/>
    </location>
</feature>
<keyword evidence="3" id="KW-1185">Reference proteome</keyword>